<evidence type="ECO:0000256" key="1">
    <source>
        <dbReference type="SAM" id="MobiDB-lite"/>
    </source>
</evidence>
<keyword evidence="3" id="KW-1185">Reference proteome</keyword>
<accession>A0A7D6ZH78</accession>
<gene>
    <name evidence="2" type="ORF">H0264_35790</name>
</gene>
<dbReference type="Proteomes" id="UP000515512">
    <property type="component" value="Chromosome"/>
</dbReference>
<name>A0A7D6ZH78_9NOCA</name>
<protein>
    <submittedName>
        <fullName evidence="2">Uncharacterized protein</fullName>
    </submittedName>
</protein>
<dbReference type="KEGG" id="nhu:H0264_35790"/>
<evidence type="ECO:0000313" key="2">
    <source>
        <dbReference type="EMBL" id="QLY30427.1"/>
    </source>
</evidence>
<dbReference type="AlphaFoldDB" id="A0A7D6ZH78"/>
<proteinExistence type="predicted"/>
<feature type="region of interest" description="Disordered" evidence="1">
    <location>
        <begin position="1"/>
        <end position="26"/>
    </location>
</feature>
<organism evidence="2 3">
    <name type="scientific">Nocardia huaxiensis</name>
    <dbReference type="NCBI Taxonomy" id="2755382"/>
    <lineage>
        <taxon>Bacteria</taxon>
        <taxon>Bacillati</taxon>
        <taxon>Actinomycetota</taxon>
        <taxon>Actinomycetes</taxon>
        <taxon>Mycobacteriales</taxon>
        <taxon>Nocardiaceae</taxon>
        <taxon>Nocardia</taxon>
    </lineage>
</organism>
<evidence type="ECO:0000313" key="3">
    <source>
        <dbReference type="Proteomes" id="UP000515512"/>
    </source>
</evidence>
<reference evidence="2 3" key="1">
    <citation type="submission" date="2020-07" db="EMBL/GenBank/DDBJ databases">
        <authorList>
            <person name="Zhuang K."/>
            <person name="Ran Y."/>
        </authorList>
    </citation>
    <scope>NUCLEOTIDE SEQUENCE [LARGE SCALE GENOMIC DNA]</scope>
    <source>
        <strain evidence="2 3">WCH-YHL-001</strain>
    </source>
</reference>
<sequence>MSSLASALRSEHNLSTTEADMELGVDKETLPMAGTTYYYNKDPQDKKHKHLATAM</sequence>
<dbReference type="EMBL" id="CP059399">
    <property type="protein sequence ID" value="QLY30427.1"/>
    <property type="molecule type" value="Genomic_DNA"/>
</dbReference>